<dbReference type="GO" id="GO:0003677">
    <property type="term" value="F:DNA binding"/>
    <property type="evidence" value="ECO:0007669"/>
    <property type="project" value="InterPro"/>
</dbReference>
<evidence type="ECO:0000259" key="7">
    <source>
        <dbReference type="Pfam" id="PF08281"/>
    </source>
</evidence>
<dbReference type="Gene3D" id="1.10.1740.10">
    <property type="match status" value="1"/>
</dbReference>
<dbReference type="Gene3D" id="1.10.10.10">
    <property type="entry name" value="Winged helix-like DNA-binding domain superfamily/Winged helix DNA-binding domain"/>
    <property type="match status" value="1"/>
</dbReference>
<gene>
    <name evidence="8" type="primary">sigM</name>
    <name evidence="8" type="ORF">RUM4293_04044</name>
</gene>
<dbReference type="SUPFAM" id="SSF88946">
    <property type="entry name" value="Sigma2 domain of RNA polymerase sigma factors"/>
    <property type="match status" value="1"/>
</dbReference>
<dbReference type="NCBIfam" id="NF007215">
    <property type="entry name" value="PRK09637.1"/>
    <property type="match status" value="1"/>
</dbReference>
<dbReference type="Pfam" id="PF04542">
    <property type="entry name" value="Sigma70_r2"/>
    <property type="match status" value="1"/>
</dbReference>
<evidence type="ECO:0000259" key="6">
    <source>
        <dbReference type="Pfam" id="PF04542"/>
    </source>
</evidence>
<evidence type="ECO:0000256" key="4">
    <source>
        <dbReference type="ARBA" id="ARBA00023163"/>
    </source>
</evidence>
<dbReference type="InterPro" id="IPR014304">
    <property type="entry name" value="RNA_pol_sigma-Z"/>
</dbReference>
<dbReference type="InterPro" id="IPR036388">
    <property type="entry name" value="WH-like_DNA-bd_sf"/>
</dbReference>
<evidence type="ECO:0000313" key="9">
    <source>
        <dbReference type="Proteomes" id="UP000050786"/>
    </source>
</evidence>
<dbReference type="InterPro" id="IPR013325">
    <property type="entry name" value="RNA_pol_sigma_r2"/>
</dbReference>
<reference evidence="9" key="1">
    <citation type="submission" date="2015-09" db="EMBL/GenBank/DDBJ databases">
        <authorList>
            <person name="Rodrigo-Torres L."/>
            <person name="Arahal D.R."/>
        </authorList>
    </citation>
    <scope>NUCLEOTIDE SEQUENCE [LARGE SCALE GENOMIC DNA]</scope>
    <source>
        <strain evidence="9">CECT 4293</strain>
    </source>
</reference>
<evidence type="ECO:0000256" key="5">
    <source>
        <dbReference type="NCBIfam" id="TIGR02959"/>
    </source>
</evidence>
<evidence type="ECO:0000256" key="1">
    <source>
        <dbReference type="ARBA" id="ARBA00010641"/>
    </source>
</evidence>
<comment type="similarity">
    <text evidence="1">Belongs to the sigma-70 factor family. ECF subfamily.</text>
</comment>
<dbReference type="Pfam" id="PF08281">
    <property type="entry name" value="Sigma70_r4_2"/>
    <property type="match status" value="1"/>
</dbReference>
<dbReference type="PANTHER" id="PTHR43133:SF62">
    <property type="entry name" value="RNA POLYMERASE SIGMA FACTOR SIGZ"/>
    <property type="match status" value="1"/>
</dbReference>
<dbReference type="NCBIfam" id="TIGR02959">
    <property type="entry name" value="SigZ"/>
    <property type="match status" value="1"/>
</dbReference>
<keyword evidence="9" id="KW-1185">Reference proteome</keyword>
<accession>A0A0P1E9V1</accession>
<evidence type="ECO:0000313" key="8">
    <source>
        <dbReference type="EMBL" id="CUH45134.1"/>
    </source>
</evidence>
<dbReference type="EMBL" id="CYPS01000064">
    <property type="protein sequence ID" value="CUH45134.1"/>
    <property type="molecule type" value="Genomic_DNA"/>
</dbReference>
<dbReference type="GO" id="GO:0006352">
    <property type="term" value="P:DNA-templated transcription initiation"/>
    <property type="evidence" value="ECO:0007669"/>
    <property type="project" value="InterPro"/>
</dbReference>
<protein>
    <recommendedName>
        <fullName evidence="5">RNA polymerase sigma factor SigZ</fullName>
    </recommendedName>
</protein>
<dbReference type="PANTHER" id="PTHR43133">
    <property type="entry name" value="RNA POLYMERASE ECF-TYPE SIGMA FACTO"/>
    <property type="match status" value="1"/>
</dbReference>
<feature type="domain" description="RNA polymerase sigma-70 region 2" evidence="6">
    <location>
        <begin position="13"/>
        <end position="78"/>
    </location>
</feature>
<dbReference type="InterPro" id="IPR013324">
    <property type="entry name" value="RNA_pol_sigma_r3/r4-like"/>
</dbReference>
<dbReference type="GO" id="GO:0016987">
    <property type="term" value="F:sigma factor activity"/>
    <property type="evidence" value="ECO:0007669"/>
    <property type="project" value="UniProtKB-KW"/>
</dbReference>
<dbReference type="InterPro" id="IPR013249">
    <property type="entry name" value="RNA_pol_sigma70_r4_t2"/>
</dbReference>
<dbReference type="InterPro" id="IPR014284">
    <property type="entry name" value="RNA_pol_sigma-70_dom"/>
</dbReference>
<evidence type="ECO:0000256" key="2">
    <source>
        <dbReference type="ARBA" id="ARBA00023015"/>
    </source>
</evidence>
<dbReference type="RefSeq" id="WP_058275058.1">
    <property type="nucleotide sequence ID" value="NZ_CYPS01000064.1"/>
</dbReference>
<keyword evidence="2" id="KW-0805">Transcription regulation</keyword>
<name>A0A0P1E9V1_9RHOB</name>
<dbReference type="SUPFAM" id="SSF88659">
    <property type="entry name" value="Sigma3 and sigma4 domains of RNA polymerase sigma factors"/>
    <property type="match status" value="1"/>
</dbReference>
<dbReference type="Proteomes" id="UP000050786">
    <property type="component" value="Unassembled WGS sequence"/>
</dbReference>
<sequence>MKQETPDLEGIWSEYRASLTAFLRSKISNRDDVDDLLQEILLKTHKSIGRLDKAESLKSWLFQISNNTIIDFYRSKGRSDAVIPEDLWYENRDYDDTHVLEGCVAPFIEALPAEMRRLLTRVDLQDTSQKDYAEELGISYSTLKSQVQASRRYLHKLFNDCCDFSLDAQGNIADYHRKPNGCDGC</sequence>
<dbReference type="NCBIfam" id="TIGR02937">
    <property type="entry name" value="sigma70-ECF"/>
    <property type="match status" value="1"/>
</dbReference>
<dbReference type="AlphaFoldDB" id="A0A0P1E9V1"/>
<proteinExistence type="inferred from homology"/>
<dbReference type="InterPro" id="IPR039425">
    <property type="entry name" value="RNA_pol_sigma-70-like"/>
</dbReference>
<keyword evidence="4" id="KW-0804">Transcription</keyword>
<dbReference type="InterPro" id="IPR007627">
    <property type="entry name" value="RNA_pol_sigma70_r2"/>
</dbReference>
<evidence type="ECO:0000256" key="3">
    <source>
        <dbReference type="ARBA" id="ARBA00023082"/>
    </source>
</evidence>
<feature type="domain" description="RNA polymerase sigma factor 70 region 4 type 2" evidence="7">
    <location>
        <begin position="108"/>
        <end position="153"/>
    </location>
</feature>
<keyword evidence="3" id="KW-0731">Sigma factor</keyword>
<organism evidence="8 9">
    <name type="scientific">Ruegeria atlantica</name>
    <dbReference type="NCBI Taxonomy" id="81569"/>
    <lineage>
        <taxon>Bacteria</taxon>
        <taxon>Pseudomonadati</taxon>
        <taxon>Pseudomonadota</taxon>
        <taxon>Alphaproteobacteria</taxon>
        <taxon>Rhodobacterales</taxon>
        <taxon>Roseobacteraceae</taxon>
        <taxon>Ruegeria</taxon>
    </lineage>
</organism>